<name>A0A9W4SV26_9GLOM</name>
<sequence>MVKKTTKKEVSKKLPPTKKLVVSETKKTKVKVKKLTAEAKQEKKRENLDLNQDADYRTLLFEYENNYSEVEYSPQPASLAEQIAYDYLLLVIKSLLSKLSDFDCHLGFEELSE</sequence>
<comment type="caution">
    <text evidence="1">The sequence shown here is derived from an EMBL/GenBank/DDBJ whole genome shotgun (WGS) entry which is preliminary data.</text>
</comment>
<gene>
    <name evidence="1" type="ORF">FWILDA_LOCUS10561</name>
</gene>
<reference evidence="1" key="1">
    <citation type="submission" date="2022-08" db="EMBL/GenBank/DDBJ databases">
        <authorList>
            <person name="Kallberg Y."/>
            <person name="Tangrot J."/>
            <person name="Rosling A."/>
        </authorList>
    </citation>
    <scope>NUCLEOTIDE SEQUENCE</scope>
    <source>
        <strain evidence="1">Wild A</strain>
    </source>
</reference>
<evidence type="ECO:0000313" key="1">
    <source>
        <dbReference type="EMBL" id="CAI2182401.1"/>
    </source>
</evidence>
<dbReference type="EMBL" id="CAMKVN010002739">
    <property type="protein sequence ID" value="CAI2182401.1"/>
    <property type="molecule type" value="Genomic_DNA"/>
</dbReference>
<organism evidence="1 2">
    <name type="scientific">Funneliformis geosporum</name>
    <dbReference type="NCBI Taxonomy" id="1117311"/>
    <lineage>
        <taxon>Eukaryota</taxon>
        <taxon>Fungi</taxon>
        <taxon>Fungi incertae sedis</taxon>
        <taxon>Mucoromycota</taxon>
        <taxon>Glomeromycotina</taxon>
        <taxon>Glomeromycetes</taxon>
        <taxon>Glomerales</taxon>
        <taxon>Glomeraceae</taxon>
        <taxon>Funneliformis</taxon>
    </lineage>
</organism>
<accession>A0A9W4SV26</accession>
<protein>
    <submittedName>
        <fullName evidence="1">1393_t:CDS:1</fullName>
    </submittedName>
</protein>
<keyword evidence="2" id="KW-1185">Reference proteome</keyword>
<evidence type="ECO:0000313" key="2">
    <source>
        <dbReference type="Proteomes" id="UP001153678"/>
    </source>
</evidence>
<proteinExistence type="predicted"/>
<dbReference type="AlphaFoldDB" id="A0A9W4SV26"/>
<dbReference type="Proteomes" id="UP001153678">
    <property type="component" value="Unassembled WGS sequence"/>
</dbReference>